<dbReference type="PROSITE" id="PS51257">
    <property type="entry name" value="PROKAR_LIPOPROTEIN"/>
    <property type="match status" value="1"/>
</dbReference>
<protein>
    <submittedName>
        <fullName evidence="1">Uncharacterized protein</fullName>
    </submittedName>
</protein>
<sequence>MSFRYRRFVMRKKIRQMNQTNQIPTASSCQVLPSSTQPPLQFPIPHALPTQMANQIPSHPFPSLKQPLPTCHSGLANQMPVFPNLPVYPPVASFQMVNFPLQQLLIIQQLQQVLASHIPGLPPVANQLPEGLNEQNQQMQ</sequence>
<organism evidence="2">
    <name type="scientific">Caenorhabditis remanei</name>
    <name type="common">Caenorhabditis vulgaris</name>
    <dbReference type="NCBI Taxonomy" id="31234"/>
    <lineage>
        <taxon>Eukaryota</taxon>
        <taxon>Metazoa</taxon>
        <taxon>Ecdysozoa</taxon>
        <taxon>Nematoda</taxon>
        <taxon>Chromadorea</taxon>
        <taxon>Rhabditida</taxon>
        <taxon>Rhabditina</taxon>
        <taxon>Rhabditomorpha</taxon>
        <taxon>Rhabditoidea</taxon>
        <taxon>Rhabditidae</taxon>
        <taxon>Peloderinae</taxon>
        <taxon>Caenorhabditis</taxon>
    </lineage>
</organism>
<dbReference type="KEGG" id="crq:GCK72_007029"/>
<gene>
    <name evidence="1" type="ORF">CRE_06306</name>
</gene>
<dbReference type="HOGENOM" id="CLU_1836952_0_0_1"/>
<evidence type="ECO:0000313" key="1">
    <source>
        <dbReference type="EMBL" id="EFO88796.1"/>
    </source>
</evidence>
<reference evidence="1" key="1">
    <citation type="submission" date="2007-07" db="EMBL/GenBank/DDBJ databases">
        <title>PCAP assembly of the Caenorhabditis remanei genome.</title>
        <authorList>
            <consortium name="The Caenorhabditis remanei Sequencing Consortium"/>
            <person name="Wilson R.K."/>
        </authorList>
    </citation>
    <scope>NUCLEOTIDE SEQUENCE [LARGE SCALE GENOMIC DNA]</scope>
    <source>
        <strain evidence="1">PB4641</strain>
    </source>
</reference>
<name>E3M166_CAERE</name>
<dbReference type="Proteomes" id="UP000008281">
    <property type="component" value="Unassembled WGS sequence"/>
</dbReference>
<dbReference type="EMBL" id="DS268421">
    <property type="protein sequence ID" value="EFO88796.1"/>
    <property type="molecule type" value="Genomic_DNA"/>
</dbReference>
<dbReference type="CTD" id="9803961"/>
<evidence type="ECO:0000313" key="2">
    <source>
        <dbReference type="Proteomes" id="UP000008281"/>
    </source>
</evidence>
<dbReference type="AlphaFoldDB" id="E3M166"/>
<proteinExistence type="predicted"/>
<dbReference type="RefSeq" id="XP_003110007.2">
    <property type="nucleotide sequence ID" value="XM_003109959.2"/>
</dbReference>
<accession>E3M166</accession>
<keyword evidence="2" id="KW-1185">Reference proteome</keyword>
<dbReference type="GeneID" id="9803961"/>